<dbReference type="EMBL" id="AAYY01000006">
    <property type="protein sequence ID" value="EDP43552.1"/>
    <property type="molecule type" value="Genomic_DNA"/>
</dbReference>
<feature type="compositionally biased region" description="Low complexity" evidence="1">
    <location>
        <begin position="609"/>
        <end position="623"/>
    </location>
</feature>
<organism evidence="2 3">
    <name type="scientific">Malassezia globosa (strain ATCC MYA-4612 / CBS 7966)</name>
    <name type="common">Dandruff-associated fungus</name>
    <dbReference type="NCBI Taxonomy" id="425265"/>
    <lineage>
        <taxon>Eukaryota</taxon>
        <taxon>Fungi</taxon>
        <taxon>Dikarya</taxon>
        <taxon>Basidiomycota</taxon>
        <taxon>Ustilaginomycotina</taxon>
        <taxon>Malasseziomycetes</taxon>
        <taxon>Malasseziales</taxon>
        <taxon>Malasseziaceae</taxon>
        <taxon>Malassezia</taxon>
    </lineage>
</organism>
<dbReference type="RefSeq" id="XP_001730766.1">
    <property type="nucleotide sequence ID" value="XM_001730714.1"/>
</dbReference>
<evidence type="ECO:0000256" key="1">
    <source>
        <dbReference type="SAM" id="MobiDB-lite"/>
    </source>
</evidence>
<feature type="compositionally biased region" description="Polar residues" evidence="1">
    <location>
        <begin position="913"/>
        <end position="929"/>
    </location>
</feature>
<feature type="compositionally biased region" description="Low complexity" evidence="1">
    <location>
        <begin position="479"/>
        <end position="496"/>
    </location>
</feature>
<evidence type="ECO:0000313" key="2">
    <source>
        <dbReference type="EMBL" id="EDP43552.1"/>
    </source>
</evidence>
<proteinExistence type="predicted"/>
<reference evidence="2 3" key="1">
    <citation type="journal article" date="2007" name="Proc. Natl. Acad. Sci. U.S.A.">
        <title>Dandruff-associated Malassezia genomes reveal convergent and divergent virulence traits shared with plant and human fungal pathogens.</title>
        <authorList>
            <person name="Xu J."/>
            <person name="Saunders C.W."/>
            <person name="Hu P."/>
            <person name="Grant R.A."/>
            <person name="Boekhout T."/>
            <person name="Kuramae E.E."/>
            <person name="Kronstad J.W."/>
            <person name="Deangelis Y.M."/>
            <person name="Reeder N.L."/>
            <person name="Johnstone K.R."/>
            <person name="Leland M."/>
            <person name="Fieno A.M."/>
            <person name="Begley W.M."/>
            <person name="Sun Y."/>
            <person name="Lacey M.P."/>
            <person name="Chaudhary T."/>
            <person name="Keough T."/>
            <person name="Chu L."/>
            <person name="Sears R."/>
            <person name="Yuan B."/>
            <person name="Dawson T.L.Jr."/>
        </authorList>
    </citation>
    <scope>NUCLEOTIDE SEQUENCE [LARGE SCALE GENOMIC DNA]</scope>
    <source>
        <strain evidence="3">ATCC MYA-4612 / CBS 7966</strain>
    </source>
</reference>
<dbReference type="Proteomes" id="UP000008837">
    <property type="component" value="Unassembled WGS sequence"/>
</dbReference>
<feature type="compositionally biased region" description="Low complexity" evidence="1">
    <location>
        <begin position="515"/>
        <end position="529"/>
    </location>
</feature>
<dbReference type="GeneID" id="5855073"/>
<name>A8Q1C1_MALGO</name>
<gene>
    <name evidence="2" type="ORF">MGL_1765</name>
</gene>
<feature type="region of interest" description="Disordered" evidence="1">
    <location>
        <begin position="425"/>
        <end position="646"/>
    </location>
</feature>
<protein>
    <submittedName>
        <fullName evidence="2">Uncharacterized protein</fullName>
    </submittedName>
</protein>
<feature type="compositionally biased region" description="Polar residues" evidence="1">
    <location>
        <begin position="629"/>
        <end position="646"/>
    </location>
</feature>
<feature type="compositionally biased region" description="Basic residues" evidence="1">
    <location>
        <begin position="930"/>
        <end position="940"/>
    </location>
</feature>
<dbReference type="KEGG" id="mgl:MGL_1765"/>
<sequence length="940" mass="102535">MLFSLYRGLAALLLAPNGEEISVTSIQNVLHMQRSSSENPKDVLNNRKFLTVGEELAVVQRLQQHLNHVHAGYDSIYGEGGTDGFGALDSSQTTWDVKIFKENVRRGVEQIVKTVLRSSLNYITLPGSGETPPSAENKTRTPSMYAVQSDTISRMVTVLEEAYFIITNEPSLISSHRSSFTTQANPAMNQSLSSHQAYPSLQARFPTGPPTNMDKDVRSKNVHFFSDGYQTNGGSYSMTTGAPLEGPTQSNAKTSNPTQDDAVQKTVMLTEALKPSKVLSRMDSKSGLRWTKTISRRKSKKALKRSISNPYLVTTTQNLDNAIDLGNLPIGHVPYDQVASGRLRSTSPILSNAQDINESSPMNSPSSRPGIPSYLLASSKDNSNTQSTPHVSFNSIDGNNARIAFASNPVPLSATLQPYTEKVPEFATTRGEESARSSADTRSLKISPSIRSKNQALPPLPSDGVSIPDSSHVSTIPETSITSIPAASSTPRRSSSYRVPVQYQTPESGGERSHQIPSPESSFSSARSPVGLTSLMNEQSRESLDSQEPKPEKPIATTLSPAVPRAQLLPWQTERSESPESNIQHRSIDSKSTVSPRRLDASSTHNRTPSKSSLAPSSLSASPTDPRYSHNSVVLTGNGMNDNSSNVDSISTVDPNTFPSPAKYEHHRSYANTSRISTVSTYIRESHNGDIITFPSATDQEIDQSDIMPGHFDAGDESGLKPGQRQSIPRKQVKPLKSHGDSLYDLYYSKTHDQDAQARRQPVTDNLKNEVHMGSRPVTGYGFTDAVKSKSRSPRIGSTSNPIWQVVAGLSDRTSIYSEMDPPNKRASGISVASRIPDSFNVGNRDMTSFSTDLEKRALFTEARSAKVDDVPMDNILIPSASEHIVHDRDDDLESLSSEGSDTEVHRQPSPVPQNAASEESEPLPSTQWHLKKRGIQLQL</sequence>
<feature type="compositionally biased region" description="Polar residues" evidence="1">
    <location>
        <begin position="579"/>
        <end position="607"/>
    </location>
</feature>
<dbReference type="OrthoDB" id="3259825at2759"/>
<evidence type="ECO:0000313" key="3">
    <source>
        <dbReference type="Proteomes" id="UP000008837"/>
    </source>
</evidence>
<feature type="region of interest" description="Disordered" evidence="1">
    <location>
        <begin position="709"/>
        <end position="737"/>
    </location>
</feature>
<feature type="compositionally biased region" description="Polar residues" evidence="1">
    <location>
        <begin position="353"/>
        <end position="367"/>
    </location>
</feature>
<feature type="region of interest" description="Disordered" evidence="1">
    <location>
        <begin position="353"/>
        <end position="394"/>
    </location>
</feature>
<feature type="compositionally biased region" description="Polar residues" evidence="1">
    <location>
        <begin position="468"/>
        <end position="478"/>
    </location>
</feature>
<feature type="compositionally biased region" description="Polar residues" evidence="1">
    <location>
        <begin position="379"/>
        <end position="394"/>
    </location>
</feature>
<dbReference type="VEuPathDB" id="FungiDB:MGL_1765"/>
<dbReference type="AlphaFoldDB" id="A8Q1C1"/>
<feature type="compositionally biased region" description="Polar residues" evidence="1">
    <location>
        <begin position="436"/>
        <end position="455"/>
    </location>
</feature>
<comment type="caution">
    <text evidence="2">The sequence shown here is derived from an EMBL/GenBank/DDBJ whole genome shotgun (WGS) entry which is preliminary data.</text>
</comment>
<feature type="compositionally biased region" description="Basic and acidic residues" evidence="1">
    <location>
        <begin position="539"/>
        <end position="553"/>
    </location>
</feature>
<feature type="region of interest" description="Disordered" evidence="1">
    <location>
        <begin position="882"/>
        <end position="940"/>
    </location>
</feature>
<dbReference type="OMA" id="NISHEKW"/>
<accession>A8Q1C1</accession>
<dbReference type="InParanoid" id="A8Q1C1"/>
<keyword evidence="3" id="KW-1185">Reference proteome</keyword>